<feature type="compositionally biased region" description="Basic and acidic residues" evidence="1">
    <location>
        <begin position="296"/>
        <end position="306"/>
    </location>
</feature>
<dbReference type="InterPro" id="IPR019557">
    <property type="entry name" value="AminoTfrase-like_pln_mobile"/>
</dbReference>
<feature type="region of interest" description="Disordered" evidence="1">
    <location>
        <begin position="273"/>
        <end position="312"/>
    </location>
</feature>
<feature type="compositionally biased region" description="Basic and acidic residues" evidence="1">
    <location>
        <begin position="273"/>
        <end position="283"/>
    </location>
</feature>
<evidence type="ECO:0000259" key="2">
    <source>
        <dbReference type="Pfam" id="PF10536"/>
    </source>
</evidence>
<dbReference type="InterPro" id="IPR044824">
    <property type="entry name" value="MAIN-like"/>
</dbReference>
<reference evidence="3" key="1">
    <citation type="journal article" date="2023" name="Science">
        <title>Elucidation of the pathway for biosynthesis of saponin adjuvants from the soapbark tree.</title>
        <authorList>
            <person name="Reed J."/>
            <person name="Orme A."/>
            <person name="El-Demerdash A."/>
            <person name="Owen C."/>
            <person name="Martin L.B.B."/>
            <person name="Misra R.C."/>
            <person name="Kikuchi S."/>
            <person name="Rejzek M."/>
            <person name="Martin A.C."/>
            <person name="Harkess A."/>
            <person name="Leebens-Mack J."/>
            <person name="Louveau T."/>
            <person name="Stephenson M.J."/>
            <person name="Osbourn A."/>
        </authorList>
    </citation>
    <scope>NUCLEOTIDE SEQUENCE</scope>
    <source>
        <strain evidence="3">S10</strain>
    </source>
</reference>
<dbReference type="KEGG" id="qsa:O6P43_012202"/>
<dbReference type="GO" id="GO:0010073">
    <property type="term" value="P:meristem maintenance"/>
    <property type="evidence" value="ECO:0007669"/>
    <property type="project" value="InterPro"/>
</dbReference>
<keyword evidence="4" id="KW-1185">Reference proteome</keyword>
<accession>A0AAD7PUT6</accession>
<protein>
    <submittedName>
        <fullName evidence="3">Serine/threonine protein phosphatase 7 long form</fullName>
    </submittedName>
</protein>
<gene>
    <name evidence="3" type="ORF">O6P43_012202</name>
</gene>
<organism evidence="3 4">
    <name type="scientific">Quillaja saponaria</name>
    <name type="common">Soap bark tree</name>
    <dbReference type="NCBI Taxonomy" id="32244"/>
    <lineage>
        <taxon>Eukaryota</taxon>
        <taxon>Viridiplantae</taxon>
        <taxon>Streptophyta</taxon>
        <taxon>Embryophyta</taxon>
        <taxon>Tracheophyta</taxon>
        <taxon>Spermatophyta</taxon>
        <taxon>Magnoliopsida</taxon>
        <taxon>eudicotyledons</taxon>
        <taxon>Gunneridae</taxon>
        <taxon>Pentapetalae</taxon>
        <taxon>rosids</taxon>
        <taxon>fabids</taxon>
        <taxon>Fabales</taxon>
        <taxon>Quillajaceae</taxon>
        <taxon>Quillaja</taxon>
    </lineage>
</organism>
<evidence type="ECO:0000313" key="4">
    <source>
        <dbReference type="Proteomes" id="UP001163823"/>
    </source>
</evidence>
<dbReference type="EMBL" id="JARAOO010000005">
    <property type="protein sequence ID" value="KAJ7968039.1"/>
    <property type="molecule type" value="Genomic_DNA"/>
</dbReference>
<dbReference type="PANTHER" id="PTHR46033:SF77">
    <property type="entry name" value="SERINE_THREONINE-PROTEIN PHOSPHATASE 7 LONG FORM HOMOLOG"/>
    <property type="match status" value="1"/>
</dbReference>
<sequence>MKKFMNSQSDIEHDAFLVFWLSGYVFQSTRDTISKSIFPLAIHLARGIQIALAPAVLASVYSDLTLFKEKISFFTDDCHETIDITLKSPFHLVQLWVWERFAALKPEPNLIDNGQSRLSRWNNLITLTTYTIVKLALDSAGETFLWRPYVIAISNWEFPQFYYDKEVTLLGGPGSDEVLQTFATCIRVSELVGFDSIIKQYLPHRVAMQFGMDQDIPGSVIRFDETPHIAWNYYDRAFRNMPLYIPARLFESDVTVRYLKWWKSVLVEKESRKSYVPRQKENEANDNDNNTSNLPKDLKKTGESSKGKMKLS</sequence>
<dbReference type="PANTHER" id="PTHR46033">
    <property type="entry name" value="PROTEIN MAIN-LIKE 2"/>
    <property type="match status" value="1"/>
</dbReference>
<dbReference type="AlphaFoldDB" id="A0AAD7PUT6"/>
<name>A0AAD7PUT6_QUISA</name>
<evidence type="ECO:0000256" key="1">
    <source>
        <dbReference type="SAM" id="MobiDB-lite"/>
    </source>
</evidence>
<proteinExistence type="predicted"/>
<feature type="domain" description="Aminotransferase-like plant mobile" evidence="2">
    <location>
        <begin position="1"/>
        <end position="263"/>
    </location>
</feature>
<comment type="caution">
    <text evidence="3">The sequence shown here is derived from an EMBL/GenBank/DDBJ whole genome shotgun (WGS) entry which is preliminary data.</text>
</comment>
<dbReference type="Pfam" id="PF10536">
    <property type="entry name" value="PMD"/>
    <property type="match status" value="1"/>
</dbReference>
<evidence type="ECO:0000313" key="3">
    <source>
        <dbReference type="EMBL" id="KAJ7968039.1"/>
    </source>
</evidence>
<dbReference type="Proteomes" id="UP001163823">
    <property type="component" value="Chromosome 5"/>
</dbReference>